<dbReference type="EMBL" id="JAUUTY010000001">
    <property type="protein sequence ID" value="KAK1695235.1"/>
    <property type="molecule type" value="Genomic_DNA"/>
</dbReference>
<comment type="caution">
    <text evidence="1">The sequence shown here is derived from an EMBL/GenBank/DDBJ whole genome shotgun (WGS) entry which is preliminary data.</text>
</comment>
<evidence type="ECO:0000313" key="1">
    <source>
        <dbReference type="EMBL" id="KAK1695235.1"/>
    </source>
</evidence>
<proteinExistence type="predicted"/>
<protein>
    <submittedName>
        <fullName evidence="1">Uncharacterized protein</fullName>
    </submittedName>
</protein>
<reference evidence="1" key="1">
    <citation type="submission" date="2023-07" db="EMBL/GenBank/DDBJ databases">
        <title>A chromosome-level genome assembly of Lolium multiflorum.</title>
        <authorList>
            <person name="Chen Y."/>
            <person name="Copetti D."/>
            <person name="Kolliker R."/>
            <person name="Studer B."/>
        </authorList>
    </citation>
    <scope>NUCLEOTIDE SEQUENCE</scope>
    <source>
        <strain evidence="1">02402/16</strain>
        <tissue evidence="1">Leaf</tissue>
    </source>
</reference>
<evidence type="ECO:0000313" key="2">
    <source>
        <dbReference type="Proteomes" id="UP001231189"/>
    </source>
</evidence>
<sequence length="110" mass="12241">MTSESEDELRQYVHGDELNARELALADAEANEAIAAGVEASLKKENAGVIQIEDDEEPVKLRKPMAARSEVWEHVLPCCACFFLCCKVRSEMPEIITMLCFHIDASKTTV</sequence>
<organism evidence="1 2">
    <name type="scientific">Lolium multiflorum</name>
    <name type="common">Italian ryegrass</name>
    <name type="synonym">Lolium perenne subsp. multiflorum</name>
    <dbReference type="NCBI Taxonomy" id="4521"/>
    <lineage>
        <taxon>Eukaryota</taxon>
        <taxon>Viridiplantae</taxon>
        <taxon>Streptophyta</taxon>
        <taxon>Embryophyta</taxon>
        <taxon>Tracheophyta</taxon>
        <taxon>Spermatophyta</taxon>
        <taxon>Magnoliopsida</taxon>
        <taxon>Liliopsida</taxon>
        <taxon>Poales</taxon>
        <taxon>Poaceae</taxon>
        <taxon>BOP clade</taxon>
        <taxon>Pooideae</taxon>
        <taxon>Poodae</taxon>
        <taxon>Poeae</taxon>
        <taxon>Poeae Chloroplast Group 2 (Poeae type)</taxon>
        <taxon>Loliodinae</taxon>
        <taxon>Loliinae</taxon>
        <taxon>Lolium</taxon>
    </lineage>
</organism>
<gene>
    <name evidence="1" type="ORF">QYE76_011932</name>
</gene>
<dbReference type="AlphaFoldDB" id="A0AAD8U050"/>
<dbReference type="Proteomes" id="UP001231189">
    <property type="component" value="Unassembled WGS sequence"/>
</dbReference>
<name>A0AAD8U050_LOLMU</name>
<keyword evidence="2" id="KW-1185">Reference proteome</keyword>
<accession>A0AAD8U050</accession>